<dbReference type="SUPFAM" id="SSF58038">
    <property type="entry name" value="SNARE fusion complex"/>
    <property type="match status" value="1"/>
</dbReference>
<dbReference type="OrthoDB" id="190375at2759"/>
<dbReference type="PANTHER" id="PTHR45701">
    <property type="entry name" value="SYNAPTOBREVIN FAMILY MEMBER"/>
    <property type="match status" value="1"/>
</dbReference>
<organism evidence="12">
    <name type="scientific">Medioppia subpectinata</name>
    <dbReference type="NCBI Taxonomy" id="1979941"/>
    <lineage>
        <taxon>Eukaryota</taxon>
        <taxon>Metazoa</taxon>
        <taxon>Ecdysozoa</taxon>
        <taxon>Arthropoda</taxon>
        <taxon>Chelicerata</taxon>
        <taxon>Arachnida</taxon>
        <taxon>Acari</taxon>
        <taxon>Acariformes</taxon>
        <taxon>Sarcoptiformes</taxon>
        <taxon>Oribatida</taxon>
        <taxon>Brachypylina</taxon>
        <taxon>Oppioidea</taxon>
        <taxon>Oppiidae</taxon>
        <taxon>Medioppia</taxon>
    </lineage>
</organism>
<evidence type="ECO:0000256" key="7">
    <source>
        <dbReference type="ARBA" id="ARBA00046280"/>
    </source>
</evidence>
<keyword evidence="5 10" id="KW-1133">Transmembrane helix</keyword>
<evidence type="ECO:0000256" key="1">
    <source>
        <dbReference type="ARBA" id="ARBA00008025"/>
    </source>
</evidence>
<dbReference type="InterPro" id="IPR016444">
    <property type="entry name" value="Synaptobrevin/VAMP"/>
</dbReference>
<keyword evidence="13" id="KW-1185">Reference proteome</keyword>
<comment type="subcellular location">
    <subcellularLocation>
        <location evidence="7">Endomembrane system</location>
        <topology evidence="7">Single-pass type IV membrane protein</topology>
    </subcellularLocation>
</comment>
<dbReference type="FunFam" id="1.20.5.110:FF:000004">
    <property type="entry name" value="Vesicle-associated membrane protein 7"/>
    <property type="match status" value="1"/>
</dbReference>
<dbReference type="Proteomes" id="UP000759131">
    <property type="component" value="Unassembled WGS sequence"/>
</dbReference>
<feature type="compositionally biased region" description="Polar residues" evidence="9">
    <location>
        <begin position="25"/>
        <end position="35"/>
    </location>
</feature>
<evidence type="ECO:0000256" key="2">
    <source>
        <dbReference type="ARBA" id="ARBA00022448"/>
    </source>
</evidence>
<feature type="transmembrane region" description="Helical" evidence="10">
    <location>
        <begin position="100"/>
        <end position="120"/>
    </location>
</feature>
<evidence type="ECO:0000259" key="11">
    <source>
        <dbReference type="PROSITE" id="PS50892"/>
    </source>
</evidence>
<evidence type="ECO:0000313" key="12">
    <source>
        <dbReference type="EMBL" id="CAD7639124.1"/>
    </source>
</evidence>
<accession>A0A7R9LCY8</accession>
<evidence type="ECO:0000256" key="3">
    <source>
        <dbReference type="ARBA" id="ARBA00022692"/>
    </source>
</evidence>
<evidence type="ECO:0000256" key="9">
    <source>
        <dbReference type="SAM" id="MobiDB-lite"/>
    </source>
</evidence>
<sequence>MSNNRQYNGDYTSVNVDSGSDDNLETQSPQTTSDPKIQKLKQHVNEVSNIMQQNIDKILERGSRLDNLEDRSEMLTNRADEFRVGARRVARKMWWQNMKVNIFIGVVVTIVILIIVLSLTETKSTK</sequence>
<protein>
    <recommendedName>
        <fullName evidence="11">V-SNARE coiled-coil homology domain-containing protein</fullName>
    </recommendedName>
</protein>
<keyword evidence="4" id="KW-0653">Protein transport</keyword>
<dbReference type="EMBL" id="CAJPIZ010021738">
    <property type="protein sequence ID" value="CAG2117722.1"/>
    <property type="molecule type" value="Genomic_DNA"/>
</dbReference>
<dbReference type="PROSITE" id="PS50892">
    <property type="entry name" value="V_SNARE"/>
    <property type="match status" value="1"/>
</dbReference>
<name>A0A7R9LCY8_9ACAR</name>
<dbReference type="GO" id="GO:0015031">
    <property type="term" value="P:protein transport"/>
    <property type="evidence" value="ECO:0007669"/>
    <property type="project" value="UniProtKB-KW"/>
</dbReference>
<evidence type="ECO:0000256" key="8">
    <source>
        <dbReference type="PROSITE-ProRule" id="PRU00290"/>
    </source>
</evidence>
<dbReference type="GO" id="GO:0012505">
    <property type="term" value="C:endomembrane system"/>
    <property type="evidence" value="ECO:0007669"/>
    <property type="project" value="UniProtKB-SubCell"/>
</dbReference>
<evidence type="ECO:0000256" key="6">
    <source>
        <dbReference type="ARBA" id="ARBA00023136"/>
    </source>
</evidence>
<keyword evidence="8" id="KW-0175">Coiled coil</keyword>
<proteinExistence type="inferred from homology"/>
<keyword evidence="2" id="KW-0813">Transport</keyword>
<feature type="compositionally biased region" description="Polar residues" evidence="9">
    <location>
        <begin position="1"/>
        <end position="18"/>
    </location>
</feature>
<gene>
    <name evidence="12" type="ORF">OSB1V03_LOCUS17675</name>
</gene>
<evidence type="ECO:0000313" key="13">
    <source>
        <dbReference type="Proteomes" id="UP000759131"/>
    </source>
</evidence>
<evidence type="ECO:0000256" key="4">
    <source>
        <dbReference type="ARBA" id="ARBA00022927"/>
    </source>
</evidence>
<dbReference type="GO" id="GO:0016192">
    <property type="term" value="P:vesicle-mediated transport"/>
    <property type="evidence" value="ECO:0007669"/>
    <property type="project" value="InterPro"/>
</dbReference>
<dbReference type="GO" id="GO:0005737">
    <property type="term" value="C:cytoplasm"/>
    <property type="evidence" value="ECO:0007669"/>
    <property type="project" value="UniProtKB-ARBA"/>
</dbReference>
<dbReference type="PRINTS" id="PR00219">
    <property type="entry name" value="SYNAPTOBREVN"/>
</dbReference>
<dbReference type="PROSITE" id="PS00417">
    <property type="entry name" value="SYNAPTOBREVIN"/>
    <property type="match status" value="1"/>
</dbReference>
<dbReference type="GO" id="GO:0016020">
    <property type="term" value="C:membrane"/>
    <property type="evidence" value="ECO:0007669"/>
    <property type="project" value="InterPro"/>
</dbReference>
<dbReference type="Gene3D" id="1.20.5.110">
    <property type="match status" value="1"/>
</dbReference>
<dbReference type="Pfam" id="PF00957">
    <property type="entry name" value="Synaptobrevin"/>
    <property type="match status" value="1"/>
</dbReference>
<dbReference type="InterPro" id="IPR001388">
    <property type="entry name" value="Synaptobrevin-like"/>
</dbReference>
<dbReference type="AlphaFoldDB" id="A0A7R9LCY8"/>
<keyword evidence="6 10" id="KW-0472">Membrane</keyword>
<evidence type="ECO:0000256" key="5">
    <source>
        <dbReference type="ARBA" id="ARBA00022989"/>
    </source>
</evidence>
<dbReference type="InterPro" id="IPR042855">
    <property type="entry name" value="V_SNARE_CC"/>
</dbReference>
<evidence type="ECO:0000256" key="10">
    <source>
        <dbReference type="SAM" id="Phobius"/>
    </source>
</evidence>
<reference evidence="12" key="1">
    <citation type="submission" date="2020-11" db="EMBL/GenBank/DDBJ databases">
        <authorList>
            <person name="Tran Van P."/>
        </authorList>
    </citation>
    <scope>NUCLEOTIDE SEQUENCE</scope>
</reference>
<comment type="similarity">
    <text evidence="1">Belongs to the synaptobrevin family.</text>
</comment>
<keyword evidence="3 10" id="KW-0812">Transmembrane</keyword>
<dbReference type="EMBL" id="OC876313">
    <property type="protein sequence ID" value="CAD7639124.1"/>
    <property type="molecule type" value="Genomic_DNA"/>
</dbReference>
<feature type="domain" description="V-SNARE coiled-coil homology" evidence="11">
    <location>
        <begin position="36"/>
        <end position="96"/>
    </location>
</feature>
<feature type="region of interest" description="Disordered" evidence="9">
    <location>
        <begin position="1"/>
        <end position="37"/>
    </location>
</feature>